<dbReference type="Gene3D" id="3.40.33.10">
    <property type="entry name" value="CAP"/>
    <property type="match status" value="1"/>
</dbReference>
<organism evidence="3 4">
    <name type="scientific">Gloeobacter kilaueensis (strain ATCC BAA-2537 / CCAP 1431/1 / ULC 316 / JS1)</name>
    <dbReference type="NCBI Taxonomy" id="1183438"/>
    <lineage>
        <taxon>Bacteria</taxon>
        <taxon>Bacillati</taxon>
        <taxon>Cyanobacteriota</taxon>
        <taxon>Cyanophyceae</taxon>
        <taxon>Gloeobacterales</taxon>
        <taxon>Gloeobacteraceae</taxon>
        <taxon>Gloeobacter</taxon>
    </lineage>
</organism>
<dbReference type="HOGENOM" id="CLU_1164568_0_0_3"/>
<feature type="domain" description="SCP" evidence="2">
    <location>
        <begin position="46"/>
        <end position="186"/>
    </location>
</feature>
<dbReference type="PANTHER" id="PTHR31157:SF1">
    <property type="entry name" value="SCP DOMAIN-CONTAINING PROTEIN"/>
    <property type="match status" value="1"/>
</dbReference>
<protein>
    <recommendedName>
        <fullName evidence="2">SCP domain-containing protein</fullName>
    </recommendedName>
</protein>
<dbReference type="InterPro" id="IPR014044">
    <property type="entry name" value="CAP_dom"/>
</dbReference>
<proteinExistence type="predicted"/>
<dbReference type="CDD" id="cd05379">
    <property type="entry name" value="CAP_bacterial"/>
    <property type="match status" value="1"/>
</dbReference>
<dbReference type="PANTHER" id="PTHR31157">
    <property type="entry name" value="SCP DOMAIN-CONTAINING PROTEIN"/>
    <property type="match status" value="1"/>
</dbReference>
<dbReference type="OrthoDB" id="9783944at2"/>
<name>U5QJ29_GLOK1</name>
<dbReference type="Pfam" id="PF00188">
    <property type="entry name" value="CAP"/>
    <property type="match status" value="1"/>
</dbReference>
<dbReference type="EMBL" id="CP003587">
    <property type="protein sequence ID" value="AGY57690.1"/>
    <property type="molecule type" value="Genomic_DNA"/>
</dbReference>
<evidence type="ECO:0000313" key="4">
    <source>
        <dbReference type="Proteomes" id="UP000017396"/>
    </source>
</evidence>
<keyword evidence="4" id="KW-1185">Reference proteome</keyword>
<dbReference type="KEGG" id="glj:GKIL_1444"/>
<accession>U5QJ29</accession>
<sequence>MTRMRVDRRWLSVVLVLAGLLWSGQGPLQAETICPDRAGEVSAAYARLNYLRAHPGAYAGQPVAALHWNDQLAQIAQSRAEDMASHDYFSHRSLDGLGPNQRLVRAGYRLPVTYPLDAGANQVESISSGVSSGSEAIDQLVRDEGLPVPYHRQQLLSQLPAYHRATEVGIGMACGARSTYGTYFVVLIAPSPLPLARTGPLSQAHQPAPPREVVGQRVAAESEHPTLKLLPGTVHPGE</sequence>
<reference evidence="3 4" key="1">
    <citation type="journal article" date="2013" name="PLoS ONE">
        <title>Cultivation and Complete Genome Sequencing of Gloeobacter kilaueensis sp. nov., from a Lava Cave in Kilauea Caldera, Hawai'i.</title>
        <authorList>
            <person name="Saw J.H."/>
            <person name="Schatz M."/>
            <person name="Brown M.V."/>
            <person name="Kunkel D.D."/>
            <person name="Foster J.S."/>
            <person name="Shick H."/>
            <person name="Christensen S."/>
            <person name="Hou S."/>
            <person name="Wan X."/>
            <person name="Donachie S.P."/>
        </authorList>
    </citation>
    <scope>NUCLEOTIDE SEQUENCE [LARGE SCALE GENOMIC DNA]</scope>
    <source>
        <strain evidence="4">JS</strain>
    </source>
</reference>
<evidence type="ECO:0000256" key="1">
    <source>
        <dbReference type="SAM" id="MobiDB-lite"/>
    </source>
</evidence>
<dbReference type="AlphaFoldDB" id="U5QJ29"/>
<dbReference type="Proteomes" id="UP000017396">
    <property type="component" value="Chromosome"/>
</dbReference>
<evidence type="ECO:0000259" key="2">
    <source>
        <dbReference type="Pfam" id="PF00188"/>
    </source>
</evidence>
<dbReference type="InterPro" id="IPR035940">
    <property type="entry name" value="CAP_sf"/>
</dbReference>
<dbReference type="SUPFAM" id="SSF55797">
    <property type="entry name" value="PR-1-like"/>
    <property type="match status" value="1"/>
</dbReference>
<evidence type="ECO:0000313" key="3">
    <source>
        <dbReference type="EMBL" id="AGY57690.1"/>
    </source>
</evidence>
<gene>
    <name evidence="3" type="ORF">GKIL_1444</name>
</gene>
<feature type="region of interest" description="Disordered" evidence="1">
    <location>
        <begin position="198"/>
        <end position="238"/>
    </location>
</feature>
<dbReference type="eggNOG" id="COG2340">
    <property type="taxonomic scope" value="Bacteria"/>
</dbReference>